<proteinExistence type="predicted"/>
<evidence type="ECO:0000313" key="2">
    <source>
        <dbReference type="WBParaSite" id="RSKR_0001154300.1"/>
    </source>
</evidence>
<reference evidence="2" key="1">
    <citation type="submission" date="2016-11" db="UniProtKB">
        <authorList>
            <consortium name="WormBaseParasite"/>
        </authorList>
    </citation>
    <scope>IDENTIFICATION</scope>
    <source>
        <strain evidence="2">KR3021</strain>
    </source>
</reference>
<dbReference type="WBParaSite" id="RSKR_0001154300.1">
    <property type="protein sequence ID" value="RSKR_0001154300.1"/>
    <property type="gene ID" value="RSKR_0001154300"/>
</dbReference>
<accession>A0AC35UI04</accession>
<evidence type="ECO:0000313" key="1">
    <source>
        <dbReference type="Proteomes" id="UP000095286"/>
    </source>
</evidence>
<sequence length="1704" mass="193604">MNRDLINESVEDGIISDRALKLLGTNIAARSLVQSKEAQNIPKKVDTIQHLTNTKFGNINEKIENVKNTFNLNPYHLTELNCDGGIDKFKKICSDFISNNFECELKWTNLIIAPGKIASIDILAFSLLDIGDAVLCLSPDFDKLVEIFEGRNGVNLIPVQFNDIFTPCLSRNLFEAALNEHSNIKAIILTNPQTPTGGIFSIEELNLVLDFAEHHNLAIIIDESDAMSVYDENVRFQSILTLKNRIEKFKNIYWTWSFNTDIGLPGLQFSLIYAEDNRTYQALHKLSAYQPCNALTQSFAVEFLEDKEWFRGYKKTKNDELRSNRDMVMNMFRKLQIPFVKPFGGHFIYFNITHNAETIFIKLMHNDIFLQPFNFGRYKNEGWFVLNLSQRREDLWNLLDKIDKVVITSHETKDIKSKRSIQETVADDIISSVLTNKTLLNLEDIFKKDVCHESPSKCYQTIKEYVSNDDVVNLDKASGKKDESINKIILHHSPDNKHDEEELPPPSPEKLGDESLCKDNFYSDQKCNRDNCPICLAKQKRSGNGEKKRKITSINLDEVFSENKVADCCESDWIGSLIKAKKNHENDDNINSVNSKDEVEINNSDISFDNRIISAGEDFAGKDCLEIDQTEQEGIITHQNNVDNSKTNNKQQSHNETSFEHYNSHPINKASNPKITKIDLSQIFDASEKKSDVVDEVNKSPINNLIFFRDQRKTDEPRSCNNEVKQQSVIHNFVDDFLQNITQTDSDFNALNPEQKTSKDIMVKKNNSIEGKLYDITTEEKTFSNNITSEDNSFSNSISTKENLFSNSSKSKKNSIQTNIQNETDLPQITTMEGNLFKNTSMNDEAPLNNEPVRKESTDQEIDFSWIVDIVEHNEFIAKSVNPTTFLETSISKEKEMDRAIEGYQCEPYTVMENVIEEVSHETIKKSNQTQHLLEEKNKSVCESYDLSETEAESTPQLSDRNPIKKESIDFPSLNYGSTPEYWNNESQSNGSVGKCQSVTHPLLYTPSLQEKSPSYKSDQSELSFKSKNSFVEETFDVQLHTIILGETTNDNKNESGSLSETEIPFEVSNDSYGRRFKIHDSKNGTILKSPQSVVEKKIKRKNQDYPVDDSKSCDSGFTSDKDKNEWTLERRRNEMVRSLSLNQEHHHADSDEEMSKDDNEKNDWTNDWERTSSFRSVKKTKRDRGPSISEVKNDISSIVKSSNPEDSTNLPVICTDTVTIIKNNPKINSRTYILKDVQPSMSAENVSFTTGCILTEDGIYDDTECSDLLKESSQDGENYNVVWDKKVESFYTTNDTTVTDVKYRKEFRKDLLVKDTEEIVTNDIMLDVKMVQKHSGEVTGHYVVEEDNDNSFITESDRSNKNPLKVTLTCQSLKHTELFTSELYIPPNQSSPTKNTDDESKKFVVTRFLSAPGYERAVVLKPDENDLLLSKNNGMRAKNVYIKYSYVYGPDWKFISGLEEGISCSGHCSSKNNEIVINTLLQATFSSTNPFKWPQIVISCYGSDLFGHDIIYGYGCVHLPTVSGTSKLTIPLFVPQSSSGINRIMGVLTGRRAEFIDPRVITSFEGREITRVTTQGICKLSFNVILNNTKKFGYDMIPATMSKISEFVLPDLSANFEKAAKVEEPTRPQLKAINEDEDSEDGIGGDESSVNELATLKSITDYNEGDSVAVSNESITSQDQASTSKRTNFKELFKKDVKKKEAS</sequence>
<name>A0AC35UI04_9BILA</name>
<organism evidence="1 2">
    <name type="scientific">Rhabditophanes sp. KR3021</name>
    <dbReference type="NCBI Taxonomy" id="114890"/>
    <lineage>
        <taxon>Eukaryota</taxon>
        <taxon>Metazoa</taxon>
        <taxon>Ecdysozoa</taxon>
        <taxon>Nematoda</taxon>
        <taxon>Chromadorea</taxon>
        <taxon>Rhabditida</taxon>
        <taxon>Tylenchina</taxon>
        <taxon>Panagrolaimomorpha</taxon>
        <taxon>Strongyloidoidea</taxon>
        <taxon>Alloionematidae</taxon>
        <taxon>Rhabditophanes</taxon>
    </lineage>
</organism>
<dbReference type="Proteomes" id="UP000095286">
    <property type="component" value="Unplaced"/>
</dbReference>
<protein>
    <submittedName>
        <fullName evidence="2">Aminotran_1_2 domain-containing protein</fullName>
    </submittedName>
</protein>